<name>A0A6J4L6W4_9ACTN</name>
<evidence type="ECO:0000256" key="1">
    <source>
        <dbReference type="ARBA" id="ARBA00004141"/>
    </source>
</evidence>
<dbReference type="GO" id="GO:0005886">
    <property type="term" value="C:plasma membrane"/>
    <property type="evidence" value="ECO:0007669"/>
    <property type="project" value="UniProtKB-SubCell"/>
</dbReference>
<evidence type="ECO:0000256" key="6">
    <source>
        <dbReference type="RuleBase" id="RU363032"/>
    </source>
</evidence>
<dbReference type="InterPro" id="IPR000515">
    <property type="entry name" value="MetI-like"/>
</dbReference>
<dbReference type="PROSITE" id="PS50928">
    <property type="entry name" value="ABC_TM1"/>
    <property type="match status" value="1"/>
</dbReference>
<dbReference type="InterPro" id="IPR035906">
    <property type="entry name" value="MetI-like_sf"/>
</dbReference>
<feature type="transmembrane region" description="Helical" evidence="6">
    <location>
        <begin position="187"/>
        <end position="211"/>
    </location>
</feature>
<dbReference type="CDD" id="cd06261">
    <property type="entry name" value="TM_PBP2"/>
    <property type="match status" value="1"/>
</dbReference>
<feature type="transmembrane region" description="Helical" evidence="6">
    <location>
        <begin position="31"/>
        <end position="52"/>
    </location>
</feature>
<dbReference type="GO" id="GO:0055085">
    <property type="term" value="P:transmembrane transport"/>
    <property type="evidence" value="ECO:0007669"/>
    <property type="project" value="InterPro"/>
</dbReference>
<sequence>MSAVTDVVDWFADPEHWTGPSGVPTRVVEHLGLTAAALGIACAVAVPLALWLGHVGRGGPLAVNLTNIGRAVPTFAVLVLLAIGPLGFGPAATVTALVLFAIPPILTNGYVGMREVDRDVVEAARGVGLSPMQIVRQVELPLAVPLLLNGIRLAAVQVIATATIAALVAGGGLGNIILLGFGTQDQAAVVSGALLVALFALATELLFATLAKALDPMARVRQVQTVPDP</sequence>
<dbReference type="Pfam" id="PF00528">
    <property type="entry name" value="BPD_transp_1"/>
    <property type="match status" value="1"/>
</dbReference>
<evidence type="ECO:0000256" key="4">
    <source>
        <dbReference type="ARBA" id="ARBA00022989"/>
    </source>
</evidence>
<comment type="subcellular location">
    <subcellularLocation>
        <location evidence="6">Cell membrane</location>
        <topology evidence="6">Multi-pass membrane protein</topology>
    </subcellularLocation>
    <subcellularLocation>
        <location evidence="1">Membrane</location>
        <topology evidence="1">Multi-pass membrane protein</topology>
    </subcellularLocation>
</comment>
<comment type="similarity">
    <text evidence="6">Belongs to the binding-protein-dependent transport system permease family.</text>
</comment>
<evidence type="ECO:0000256" key="2">
    <source>
        <dbReference type="ARBA" id="ARBA00022448"/>
    </source>
</evidence>
<organism evidence="8">
    <name type="scientific">uncultured Frankineae bacterium</name>
    <dbReference type="NCBI Taxonomy" id="437475"/>
    <lineage>
        <taxon>Bacteria</taxon>
        <taxon>Bacillati</taxon>
        <taxon>Actinomycetota</taxon>
        <taxon>Actinomycetes</taxon>
        <taxon>Frankiales</taxon>
        <taxon>environmental samples</taxon>
    </lineage>
</organism>
<evidence type="ECO:0000256" key="5">
    <source>
        <dbReference type="ARBA" id="ARBA00023136"/>
    </source>
</evidence>
<keyword evidence="5 6" id="KW-0472">Membrane</keyword>
<accession>A0A6J4L6W4</accession>
<dbReference type="SUPFAM" id="SSF161098">
    <property type="entry name" value="MetI-like"/>
    <property type="match status" value="1"/>
</dbReference>
<dbReference type="AlphaFoldDB" id="A0A6J4L6W4"/>
<evidence type="ECO:0000256" key="3">
    <source>
        <dbReference type="ARBA" id="ARBA00022692"/>
    </source>
</evidence>
<dbReference type="PANTHER" id="PTHR30177">
    <property type="entry name" value="GLYCINE BETAINE/L-PROLINE TRANSPORT SYSTEM PERMEASE PROTEIN PROW"/>
    <property type="match status" value="1"/>
</dbReference>
<protein>
    <submittedName>
        <fullName evidence="8">ABC transporter, permease protein (Cluster 13, osmolytes)</fullName>
    </submittedName>
</protein>
<keyword evidence="3 6" id="KW-0812">Transmembrane</keyword>
<feature type="transmembrane region" description="Helical" evidence="6">
    <location>
        <begin position="158"/>
        <end position="181"/>
    </location>
</feature>
<dbReference type="InterPro" id="IPR051204">
    <property type="entry name" value="ABC_transp_perm/SBD"/>
</dbReference>
<gene>
    <name evidence="8" type="ORF">AVDCRST_MAG07-1416</name>
</gene>
<dbReference type="Gene3D" id="1.10.3720.10">
    <property type="entry name" value="MetI-like"/>
    <property type="match status" value="1"/>
</dbReference>
<evidence type="ECO:0000313" key="8">
    <source>
        <dbReference type="EMBL" id="CAA9323854.1"/>
    </source>
</evidence>
<evidence type="ECO:0000259" key="7">
    <source>
        <dbReference type="PROSITE" id="PS50928"/>
    </source>
</evidence>
<feature type="domain" description="ABC transmembrane type-1" evidence="7">
    <location>
        <begin position="27"/>
        <end position="207"/>
    </location>
</feature>
<dbReference type="EMBL" id="CADCUB010000071">
    <property type="protein sequence ID" value="CAA9323854.1"/>
    <property type="molecule type" value="Genomic_DNA"/>
</dbReference>
<proteinExistence type="inferred from homology"/>
<dbReference type="GO" id="GO:0031460">
    <property type="term" value="P:glycine betaine transport"/>
    <property type="evidence" value="ECO:0007669"/>
    <property type="project" value="TreeGrafter"/>
</dbReference>
<dbReference type="PANTHER" id="PTHR30177:SF33">
    <property type="entry name" value="POSSIBLE OSMOPROTECTANT (GLYCINE BETAINE_CARNITINE_CHOLINE_L-PROLINE) TRANSPORT INTEGRAL MEMBRANE PROTEIN ABC TRANSPORTER PROZ"/>
    <property type="match status" value="1"/>
</dbReference>
<keyword evidence="4 6" id="KW-1133">Transmembrane helix</keyword>
<feature type="transmembrane region" description="Helical" evidence="6">
    <location>
        <begin position="72"/>
        <end position="102"/>
    </location>
</feature>
<reference evidence="8" key="1">
    <citation type="submission" date="2020-02" db="EMBL/GenBank/DDBJ databases">
        <authorList>
            <person name="Meier V. D."/>
        </authorList>
    </citation>
    <scope>NUCLEOTIDE SEQUENCE</scope>
    <source>
        <strain evidence="8">AVDCRST_MAG07</strain>
    </source>
</reference>
<keyword evidence="2 6" id="KW-0813">Transport</keyword>